<protein>
    <recommendedName>
        <fullName evidence="5">Hemerythrin-like domain-containing protein</fullName>
    </recommendedName>
</protein>
<dbReference type="CDD" id="cd12107">
    <property type="entry name" value="Hemerythrin"/>
    <property type="match status" value="1"/>
</dbReference>
<feature type="binding site" evidence="4">
    <location>
        <position position="60"/>
    </location>
    <ligand>
        <name>Fe cation</name>
        <dbReference type="ChEBI" id="CHEBI:24875"/>
        <label>1</label>
    </ligand>
</feature>
<dbReference type="InterPro" id="IPR016131">
    <property type="entry name" value="Haemerythrin_Fe_BS"/>
</dbReference>
<feature type="binding site" evidence="4">
    <location>
        <position position="56"/>
    </location>
    <ligand>
        <name>Fe cation</name>
        <dbReference type="ChEBI" id="CHEBI:24875"/>
        <label>1</label>
    </ligand>
</feature>
<dbReference type="InterPro" id="IPR035938">
    <property type="entry name" value="Hemerythrin-like_sf"/>
</dbReference>
<dbReference type="PANTHER" id="PTHR37164">
    <property type="entry name" value="BACTERIOHEMERYTHRIN"/>
    <property type="match status" value="1"/>
</dbReference>
<reference evidence="6" key="1">
    <citation type="journal article" date="2023" name="Mol. Biol. Evol.">
        <title>Third-Generation Sequencing Reveals the Adaptive Role of the Epigenome in Three Deep-Sea Polychaetes.</title>
        <authorList>
            <person name="Perez M."/>
            <person name="Aroh O."/>
            <person name="Sun Y."/>
            <person name="Lan Y."/>
            <person name="Juniper S.K."/>
            <person name="Young C.R."/>
            <person name="Angers B."/>
            <person name="Qian P.Y."/>
        </authorList>
    </citation>
    <scope>NUCLEOTIDE SEQUENCE</scope>
    <source>
        <strain evidence="6">R07B-5</strain>
    </source>
</reference>
<dbReference type="Pfam" id="PF01814">
    <property type="entry name" value="Hemerythrin"/>
    <property type="match status" value="1"/>
</dbReference>
<dbReference type="InterPro" id="IPR050669">
    <property type="entry name" value="Hemerythrin"/>
</dbReference>
<evidence type="ECO:0000313" key="6">
    <source>
        <dbReference type="EMBL" id="KAK2191388.1"/>
    </source>
</evidence>
<feature type="binding site" evidence="4">
    <location>
        <position position="113"/>
    </location>
    <ligand>
        <name>Fe cation</name>
        <dbReference type="ChEBI" id="CHEBI:24875"/>
        <label>2</label>
    </ligand>
</feature>
<feature type="binding site" evidence="4">
    <location>
        <position position="79"/>
    </location>
    <ligand>
        <name>Fe cation</name>
        <dbReference type="ChEBI" id="CHEBI:24875"/>
        <label>2</label>
    </ligand>
</feature>
<dbReference type="GO" id="GO:0005506">
    <property type="term" value="F:iron ion binding"/>
    <property type="evidence" value="ECO:0007669"/>
    <property type="project" value="InterPro"/>
</dbReference>
<keyword evidence="2 4" id="KW-0479">Metal-binding</keyword>
<feature type="binding site" evidence="4">
    <location>
        <position position="108"/>
    </location>
    <ligand>
        <name>Fe cation</name>
        <dbReference type="ChEBI" id="CHEBI:24875"/>
        <label>2</label>
    </ligand>
</feature>
<feature type="binding site" evidence="4">
    <location>
        <position position="26"/>
    </location>
    <ligand>
        <name>Fe cation</name>
        <dbReference type="ChEBI" id="CHEBI:24875"/>
        <label>1</label>
    </ligand>
</feature>
<evidence type="ECO:0000256" key="4">
    <source>
        <dbReference type="PIRSR" id="PIRSR002033-1"/>
    </source>
</evidence>
<dbReference type="PRINTS" id="PR00186">
    <property type="entry name" value="HEMERYTHRIN"/>
</dbReference>
<dbReference type="NCBIfam" id="TIGR02481">
    <property type="entry name" value="hemeryth_dom"/>
    <property type="match status" value="1"/>
</dbReference>
<comment type="similarity">
    <text evidence="1">Belongs to the hemerythrin family.</text>
</comment>
<accession>A0AAD9PAU8</accession>
<dbReference type="InterPro" id="IPR012827">
    <property type="entry name" value="Hemerythrin_metal-bd"/>
</dbReference>
<dbReference type="PIRSF" id="PIRSF002033">
    <property type="entry name" value="Hemerythrin"/>
    <property type="match status" value="1"/>
</dbReference>
<keyword evidence="3 4" id="KW-0408">Iron</keyword>
<evidence type="ECO:0000256" key="2">
    <source>
        <dbReference type="ARBA" id="ARBA00022723"/>
    </source>
</evidence>
<dbReference type="EMBL" id="JAODUO010000053">
    <property type="protein sequence ID" value="KAK2191388.1"/>
    <property type="molecule type" value="Genomic_DNA"/>
</dbReference>
<sequence>MSFEIPEPYVWDESFRVMYDNIDAEHKAIFECIFNCAKDPSSAPLVTKLYDVTADHFKDEEGMMEKAKFSDLANHKVIHNDFLAKIKSLKAPLDDASVAWAKQWLVGHIKGIDFKYKGKL</sequence>
<organism evidence="6 7">
    <name type="scientific">Ridgeia piscesae</name>
    <name type="common">Tubeworm</name>
    <dbReference type="NCBI Taxonomy" id="27915"/>
    <lineage>
        <taxon>Eukaryota</taxon>
        <taxon>Metazoa</taxon>
        <taxon>Spiralia</taxon>
        <taxon>Lophotrochozoa</taxon>
        <taxon>Annelida</taxon>
        <taxon>Polychaeta</taxon>
        <taxon>Sedentaria</taxon>
        <taxon>Canalipalpata</taxon>
        <taxon>Sabellida</taxon>
        <taxon>Siboglinidae</taxon>
        <taxon>Ridgeia</taxon>
    </lineage>
</organism>
<dbReference type="InterPro" id="IPR012312">
    <property type="entry name" value="Hemerythrin-like"/>
</dbReference>
<feature type="binding site" evidence="4">
    <location>
        <position position="60"/>
    </location>
    <ligand>
        <name>Fe cation</name>
        <dbReference type="ChEBI" id="CHEBI:24875"/>
        <label>2</label>
    </ligand>
</feature>
<feature type="domain" description="Hemerythrin-like" evidence="5">
    <location>
        <begin position="18"/>
        <end position="119"/>
    </location>
</feature>
<dbReference type="AlphaFoldDB" id="A0AAD9PAU8"/>
<feature type="binding site" evidence="4">
    <location>
        <position position="113"/>
    </location>
    <ligand>
        <name>Fe cation</name>
        <dbReference type="ChEBI" id="CHEBI:24875"/>
        <label>1</label>
    </ligand>
</feature>
<evidence type="ECO:0000256" key="1">
    <source>
        <dbReference type="ARBA" id="ARBA00010587"/>
    </source>
</evidence>
<comment type="caution">
    <text evidence="6">The sequence shown here is derived from an EMBL/GenBank/DDBJ whole genome shotgun (WGS) entry which is preliminary data.</text>
</comment>
<evidence type="ECO:0000313" key="7">
    <source>
        <dbReference type="Proteomes" id="UP001209878"/>
    </source>
</evidence>
<dbReference type="Gene3D" id="1.20.120.50">
    <property type="entry name" value="Hemerythrin-like"/>
    <property type="match status" value="1"/>
</dbReference>
<keyword evidence="7" id="KW-1185">Reference proteome</keyword>
<dbReference type="PANTHER" id="PTHR37164:SF1">
    <property type="entry name" value="BACTERIOHEMERYTHRIN"/>
    <property type="match status" value="1"/>
</dbReference>
<feature type="binding site" evidence="4">
    <location>
        <position position="75"/>
    </location>
    <ligand>
        <name>Fe cation</name>
        <dbReference type="ChEBI" id="CHEBI:24875"/>
        <label>2</label>
    </ligand>
</feature>
<dbReference type="InterPro" id="IPR002063">
    <property type="entry name" value="Haemerythrin"/>
</dbReference>
<dbReference type="NCBIfam" id="TIGR00058">
    <property type="entry name" value="Hemerythrin"/>
    <property type="match status" value="1"/>
</dbReference>
<dbReference type="PROSITE" id="PS00550">
    <property type="entry name" value="HEMERYTHRINS"/>
    <property type="match status" value="1"/>
</dbReference>
<proteinExistence type="inferred from homology"/>
<evidence type="ECO:0000256" key="3">
    <source>
        <dbReference type="ARBA" id="ARBA00023004"/>
    </source>
</evidence>
<evidence type="ECO:0000259" key="5">
    <source>
        <dbReference type="Pfam" id="PF01814"/>
    </source>
</evidence>
<name>A0AAD9PAU8_RIDPI</name>
<dbReference type="Proteomes" id="UP001209878">
    <property type="component" value="Unassembled WGS sequence"/>
</dbReference>
<gene>
    <name evidence="6" type="ORF">NP493_53g08016</name>
</gene>
<dbReference type="SUPFAM" id="SSF47188">
    <property type="entry name" value="Hemerythrin-like"/>
    <property type="match status" value="1"/>
</dbReference>